<sequence>MPEQISGPLRFQTIPEDKGVTQQVQCRESRQLTSAHAPAAHMGWFEQKSK</sequence>
<feature type="region of interest" description="Disordered" evidence="1">
    <location>
        <begin position="29"/>
        <end position="50"/>
    </location>
</feature>
<proteinExistence type="predicted"/>
<protein>
    <submittedName>
        <fullName evidence="2">Uncharacterized protein</fullName>
    </submittedName>
</protein>
<evidence type="ECO:0000256" key="1">
    <source>
        <dbReference type="SAM" id="MobiDB-lite"/>
    </source>
</evidence>
<evidence type="ECO:0000313" key="3">
    <source>
        <dbReference type="Proteomes" id="UP000246073"/>
    </source>
</evidence>
<reference evidence="3" key="1">
    <citation type="submission" date="2017-12" db="EMBL/GenBank/DDBJ databases">
        <authorList>
            <person name="Diaz M."/>
        </authorList>
    </citation>
    <scope>NUCLEOTIDE SEQUENCE [LARGE SCALE GENOMIC DNA]</scope>
    <source>
        <strain evidence="3">FI11154</strain>
    </source>
</reference>
<dbReference type="EMBL" id="OOFM01000005">
    <property type="protein sequence ID" value="SPL65457.1"/>
    <property type="molecule type" value="Genomic_DNA"/>
</dbReference>
<organism evidence="2 3">
    <name type="scientific">Ochrobactrum soli</name>
    <dbReference type="NCBI Taxonomy" id="2448455"/>
    <lineage>
        <taxon>Bacteria</taxon>
        <taxon>Pseudomonadati</taxon>
        <taxon>Pseudomonadota</taxon>
        <taxon>Alphaproteobacteria</taxon>
        <taxon>Hyphomicrobiales</taxon>
        <taxon>Brucellaceae</taxon>
        <taxon>Brucella/Ochrobactrum group</taxon>
        <taxon>Ochrobactrum</taxon>
    </lineage>
</organism>
<dbReference type="AlphaFoldDB" id="A0A2P9HMX5"/>
<dbReference type="Proteomes" id="UP000246073">
    <property type="component" value="Unassembled WGS sequence"/>
</dbReference>
<accession>A0A2P9HMX5</accession>
<gene>
    <name evidence="2" type="ORF">OHAE_1324</name>
</gene>
<evidence type="ECO:0000313" key="2">
    <source>
        <dbReference type="EMBL" id="SPL65457.1"/>
    </source>
</evidence>
<name>A0A2P9HMX5_9HYPH</name>